<dbReference type="EMBL" id="JARK01001347">
    <property type="protein sequence ID" value="EYC26079.1"/>
    <property type="molecule type" value="Genomic_DNA"/>
</dbReference>
<feature type="compositionally biased region" description="Basic and acidic residues" evidence="1">
    <location>
        <begin position="69"/>
        <end position="83"/>
    </location>
</feature>
<evidence type="ECO:0000313" key="3">
    <source>
        <dbReference type="Proteomes" id="UP000024635"/>
    </source>
</evidence>
<gene>
    <name evidence="2" type="primary">Acey_s0011.g1547</name>
    <name evidence="2" type="ORF">Y032_0011g1547</name>
</gene>
<sequence length="174" mass="19812">MVQAVQLLLTNITRKAAAGFPTLACQIHVSGRGFDRLPARRSCRHFPACRQRGRSPDEQLPGEVLALYRGEHSSPPAKDDSNKPKMGARRYSQEREQNKLRCTLKNASKQGDRPINPPKRYTAEDYENTRRSTPRRPNVRRGIAKKVRLYNNYRATSCGVVVFSYSKNHSHSMC</sequence>
<reference evidence="3" key="1">
    <citation type="journal article" date="2015" name="Nat. Genet.">
        <title>The genome and transcriptome of the zoonotic hookworm Ancylostoma ceylanicum identify infection-specific gene families.</title>
        <authorList>
            <person name="Schwarz E.M."/>
            <person name="Hu Y."/>
            <person name="Antoshechkin I."/>
            <person name="Miller M.M."/>
            <person name="Sternberg P.W."/>
            <person name="Aroian R.V."/>
        </authorList>
    </citation>
    <scope>NUCLEOTIDE SEQUENCE</scope>
    <source>
        <strain evidence="3">HY135</strain>
    </source>
</reference>
<evidence type="ECO:0000256" key="1">
    <source>
        <dbReference type="SAM" id="MobiDB-lite"/>
    </source>
</evidence>
<keyword evidence="3" id="KW-1185">Reference proteome</keyword>
<evidence type="ECO:0000313" key="2">
    <source>
        <dbReference type="EMBL" id="EYC26079.1"/>
    </source>
</evidence>
<dbReference type="Proteomes" id="UP000024635">
    <property type="component" value="Unassembled WGS sequence"/>
</dbReference>
<organism evidence="2 3">
    <name type="scientific">Ancylostoma ceylanicum</name>
    <dbReference type="NCBI Taxonomy" id="53326"/>
    <lineage>
        <taxon>Eukaryota</taxon>
        <taxon>Metazoa</taxon>
        <taxon>Ecdysozoa</taxon>
        <taxon>Nematoda</taxon>
        <taxon>Chromadorea</taxon>
        <taxon>Rhabditida</taxon>
        <taxon>Rhabditina</taxon>
        <taxon>Rhabditomorpha</taxon>
        <taxon>Strongyloidea</taxon>
        <taxon>Ancylostomatidae</taxon>
        <taxon>Ancylostomatinae</taxon>
        <taxon>Ancylostoma</taxon>
    </lineage>
</organism>
<protein>
    <submittedName>
        <fullName evidence="2">Uncharacterized protein</fullName>
    </submittedName>
</protein>
<feature type="compositionally biased region" description="Basic and acidic residues" evidence="1">
    <location>
        <begin position="121"/>
        <end position="130"/>
    </location>
</feature>
<comment type="caution">
    <text evidence="2">The sequence shown here is derived from an EMBL/GenBank/DDBJ whole genome shotgun (WGS) entry which is preliminary data.</text>
</comment>
<proteinExistence type="predicted"/>
<accession>A0A016VEP6</accession>
<name>A0A016VEP6_9BILA</name>
<dbReference type="AlphaFoldDB" id="A0A016VEP6"/>
<feature type="region of interest" description="Disordered" evidence="1">
    <location>
        <begin position="68"/>
        <end position="139"/>
    </location>
</feature>